<dbReference type="PRINTS" id="PR00625">
    <property type="entry name" value="JDOMAIN"/>
</dbReference>
<protein>
    <submittedName>
        <fullName evidence="3">DnaJ-like protein DjlA</fullName>
    </submittedName>
</protein>
<dbReference type="InterPro" id="IPR029024">
    <property type="entry name" value="TerB-like"/>
</dbReference>
<evidence type="ECO:0000313" key="3">
    <source>
        <dbReference type="EMBL" id="CAA9253038.1"/>
    </source>
</evidence>
<feature type="region of interest" description="Disordered" evidence="1">
    <location>
        <begin position="189"/>
        <end position="213"/>
    </location>
</feature>
<dbReference type="Pfam" id="PF00226">
    <property type="entry name" value="DnaJ"/>
    <property type="match status" value="1"/>
</dbReference>
<dbReference type="AlphaFoldDB" id="A0A6J4IHL9"/>
<dbReference type="CDD" id="cd07316">
    <property type="entry name" value="terB_like_DjlA"/>
    <property type="match status" value="1"/>
</dbReference>
<dbReference type="InterPro" id="IPR001623">
    <property type="entry name" value="DnaJ_domain"/>
</dbReference>
<dbReference type="CDD" id="cd06257">
    <property type="entry name" value="DnaJ"/>
    <property type="match status" value="1"/>
</dbReference>
<dbReference type="Pfam" id="PF05099">
    <property type="entry name" value="TerB"/>
    <property type="match status" value="1"/>
</dbReference>
<dbReference type="SMART" id="SM00271">
    <property type="entry name" value="DnaJ"/>
    <property type="match status" value="1"/>
</dbReference>
<dbReference type="InterPro" id="IPR007791">
    <property type="entry name" value="DjlA_N"/>
</dbReference>
<proteinExistence type="predicted"/>
<gene>
    <name evidence="3" type="ORF">AVDCRST_MAG27-2664</name>
</gene>
<dbReference type="EMBL" id="CADCTD010000093">
    <property type="protein sequence ID" value="CAA9253038.1"/>
    <property type="molecule type" value="Genomic_DNA"/>
</dbReference>
<dbReference type="SUPFAM" id="SSF46565">
    <property type="entry name" value="Chaperone J-domain"/>
    <property type="match status" value="1"/>
</dbReference>
<organism evidence="3">
    <name type="scientific">uncultured Craurococcus sp</name>
    <dbReference type="NCBI Taxonomy" id="1135998"/>
    <lineage>
        <taxon>Bacteria</taxon>
        <taxon>Pseudomonadati</taxon>
        <taxon>Pseudomonadota</taxon>
        <taxon>Alphaproteobacteria</taxon>
        <taxon>Acetobacterales</taxon>
        <taxon>Acetobacteraceae</taxon>
        <taxon>Craurococcus</taxon>
        <taxon>environmental samples</taxon>
    </lineage>
</organism>
<dbReference type="Gene3D" id="1.10.287.110">
    <property type="entry name" value="DnaJ domain"/>
    <property type="match status" value="1"/>
</dbReference>
<dbReference type="SUPFAM" id="SSF158682">
    <property type="entry name" value="TerB-like"/>
    <property type="match status" value="1"/>
</dbReference>
<dbReference type="InterPro" id="IPR036869">
    <property type="entry name" value="J_dom_sf"/>
</dbReference>
<accession>A0A6J4IHL9</accession>
<name>A0A6J4IHL9_9PROT</name>
<feature type="domain" description="J" evidence="2">
    <location>
        <begin position="204"/>
        <end position="268"/>
    </location>
</feature>
<evidence type="ECO:0000256" key="1">
    <source>
        <dbReference type="SAM" id="MobiDB-lite"/>
    </source>
</evidence>
<dbReference type="Gene3D" id="1.10.3680.10">
    <property type="entry name" value="TerB-like"/>
    <property type="match status" value="1"/>
</dbReference>
<evidence type="ECO:0000259" key="2">
    <source>
        <dbReference type="PROSITE" id="PS50076"/>
    </source>
</evidence>
<reference evidence="3" key="1">
    <citation type="submission" date="2020-02" db="EMBL/GenBank/DDBJ databases">
        <authorList>
            <person name="Meier V. D."/>
        </authorList>
    </citation>
    <scope>NUCLEOTIDE SEQUENCE</scope>
    <source>
        <strain evidence="3">AVDCRST_MAG27</strain>
    </source>
</reference>
<dbReference type="PROSITE" id="PS50076">
    <property type="entry name" value="DNAJ_2"/>
    <property type="match status" value="1"/>
</dbReference>
<sequence>MRRLTLWGKIIGGVTGFMTGGPLGAVVGAALGHAADQGGRGAGNPFGALLGRSAVRQAADAAALLGSKEQLFAITVVVLAAKLAKCDGPVKREEIDAFKRLFRIPPENLREVAALFDQARDSADPPEPFAEKLGESFADNKGMLEDVLGALFQIARADGPLTKAELAFLQGAQRGFGLDAAAWERARDGQSSRAGAAVTPSGPDPYTILGVPRDAPDDAVRQAWRRLMRENHPDSLASRGVPAEFVKRATEKVAEINAAWDRVKRERKL</sequence>